<proteinExistence type="predicted"/>
<dbReference type="AlphaFoldDB" id="A0A2T2YDW1"/>
<comment type="caution">
    <text evidence="1">The sequence shown here is derived from an EMBL/GenBank/DDBJ whole genome shotgun (WGS) entry which is preliminary data.</text>
</comment>
<name>A0A2T2YDW1_9BACT</name>
<accession>A0A2T2YDW1</accession>
<keyword evidence="2" id="KW-1185">Reference proteome</keyword>
<gene>
    <name evidence="1" type="ORF">AHMF7605_09210</name>
</gene>
<dbReference type="OrthoDB" id="1122968at2"/>
<dbReference type="Proteomes" id="UP000240357">
    <property type="component" value="Unassembled WGS sequence"/>
</dbReference>
<organism evidence="1 2">
    <name type="scientific">Adhaeribacter arboris</name>
    <dbReference type="NCBI Taxonomy" id="2072846"/>
    <lineage>
        <taxon>Bacteria</taxon>
        <taxon>Pseudomonadati</taxon>
        <taxon>Bacteroidota</taxon>
        <taxon>Cytophagia</taxon>
        <taxon>Cytophagales</taxon>
        <taxon>Hymenobacteraceae</taxon>
        <taxon>Adhaeribacter</taxon>
    </lineage>
</organism>
<dbReference type="EMBL" id="PYFT01000001">
    <property type="protein sequence ID" value="PSR53691.1"/>
    <property type="molecule type" value="Genomic_DNA"/>
</dbReference>
<dbReference type="RefSeq" id="WP_106928569.1">
    <property type="nucleotide sequence ID" value="NZ_PYFT01000001.1"/>
</dbReference>
<reference evidence="1 2" key="1">
    <citation type="submission" date="2018-03" db="EMBL/GenBank/DDBJ databases">
        <title>Adhaeribacter sp. HMF7605 Genome sequencing and assembly.</title>
        <authorList>
            <person name="Kang H."/>
            <person name="Kang J."/>
            <person name="Cha I."/>
            <person name="Kim H."/>
            <person name="Joh K."/>
        </authorList>
    </citation>
    <scope>NUCLEOTIDE SEQUENCE [LARGE SCALE GENOMIC DNA]</scope>
    <source>
        <strain evidence="1 2">HMF7605</strain>
    </source>
</reference>
<protein>
    <submittedName>
        <fullName evidence="1">Uncharacterized protein</fullName>
    </submittedName>
</protein>
<evidence type="ECO:0000313" key="2">
    <source>
        <dbReference type="Proteomes" id="UP000240357"/>
    </source>
</evidence>
<evidence type="ECO:0000313" key="1">
    <source>
        <dbReference type="EMBL" id="PSR53691.1"/>
    </source>
</evidence>
<sequence>MIVERTNNELIIRLPATVDAAEIQDLLSYLRYQELTSKFTVKQSKVDKLARQVNQGWWERNKDKFIK</sequence>